<keyword evidence="2" id="KW-0732">Signal</keyword>
<feature type="region of interest" description="Disordered" evidence="1">
    <location>
        <begin position="32"/>
        <end position="53"/>
    </location>
</feature>
<feature type="region of interest" description="Disordered" evidence="1">
    <location>
        <begin position="66"/>
        <end position="85"/>
    </location>
</feature>
<gene>
    <name evidence="3" type="ORF">GCM10023350_00750</name>
</gene>
<dbReference type="Proteomes" id="UP001499882">
    <property type="component" value="Unassembled WGS sequence"/>
</dbReference>
<accession>A0ABP8Y935</accession>
<evidence type="ECO:0000256" key="2">
    <source>
        <dbReference type="SAM" id="SignalP"/>
    </source>
</evidence>
<evidence type="ECO:0008006" key="5">
    <source>
        <dbReference type="Google" id="ProtNLM"/>
    </source>
</evidence>
<feature type="chain" id="PRO_5045903422" description="Secreted protein" evidence="2">
    <location>
        <begin position="30"/>
        <end position="229"/>
    </location>
</feature>
<feature type="signal peptide" evidence="2">
    <location>
        <begin position="1"/>
        <end position="29"/>
    </location>
</feature>
<protein>
    <recommendedName>
        <fullName evidence="5">Secreted protein</fullName>
    </recommendedName>
</protein>
<evidence type="ECO:0000313" key="4">
    <source>
        <dbReference type="Proteomes" id="UP001499882"/>
    </source>
</evidence>
<dbReference type="RefSeq" id="WP_345524509.1">
    <property type="nucleotide sequence ID" value="NZ_BAABKN010000002.1"/>
</dbReference>
<name>A0ABP8Y935_9ACTN</name>
<dbReference type="EMBL" id="BAABKN010000002">
    <property type="protein sequence ID" value="GAA4722490.1"/>
    <property type="molecule type" value="Genomic_DNA"/>
</dbReference>
<sequence length="229" mass="23657">MSRGRQRIVAIGAAMGVATLALGSAAVVGADHSSTPERAVERQASPAGAFERRVAESANESVIASVASDEDCDAGASPRLSADADPRIVDAMRSNPASQADPGGKPLSEDTAVQAARQIARPVQEAYDEGSKVPRLTNYPAAASQLTFATADSWMPGSSEDSLVAPTRCVWMITVDAPFQPRSTPENGMNISFDGYTVLFDAASGEYLGVSAGVDTPNLITGKNVGADN</sequence>
<reference evidence="4" key="1">
    <citation type="journal article" date="2019" name="Int. J. Syst. Evol. Microbiol.">
        <title>The Global Catalogue of Microorganisms (GCM) 10K type strain sequencing project: providing services to taxonomists for standard genome sequencing and annotation.</title>
        <authorList>
            <consortium name="The Broad Institute Genomics Platform"/>
            <consortium name="The Broad Institute Genome Sequencing Center for Infectious Disease"/>
            <person name="Wu L."/>
            <person name="Ma J."/>
        </authorList>
    </citation>
    <scope>NUCLEOTIDE SEQUENCE [LARGE SCALE GENOMIC DNA]</scope>
    <source>
        <strain evidence="4">JCM 18532</strain>
    </source>
</reference>
<evidence type="ECO:0000256" key="1">
    <source>
        <dbReference type="SAM" id="MobiDB-lite"/>
    </source>
</evidence>
<keyword evidence="4" id="KW-1185">Reference proteome</keyword>
<comment type="caution">
    <text evidence="3">The sequence shown here is derived from an EMBL/GenBank/DDBJ whole genome shotgun (WGS) entry which is preliminary data.</text>
</comment>
<proteinExistence type="predicted"/>
<organism evidence="3 4">
    <name type="scientific">Nocardioides endophyticus</name>
    <dbReference type="NCBI Taxonomy" id="1353775"/>
    <lineage>
        <taxon>Bacteria</taxon>
        <taxon>Bacillati</taxon>
        <taxon>Actinomycetota</taxon>
        <taxon>Actinomycetes</taxon>
        <taxon>Propionibacteriales</taxon>
        <taxon>Nocardioidaceae</taxon>
        <taxon>Nocardioides</taxon>
    </lineage>
</organism>
<evidence type="ECO:0000313" key="3">
    <source>
        <dbReference type="EMBL" id="GAA4722490.1"/>
    </source>
</evidence>